<accession>A0A380BHJ1</accession>
<reference evidence="1 2" key="1">
    <citation type="submission" date="2018-06" db="EMBL/GenBank/DDBJ databases">
        <authorList>
            <consortium name="Pathogen Informatics"/>
            <person name="Doyle S."/>
        </authorList>
    </citation>
    <scope>NUCLEOTIDE SEQUENCE [LARGE SCALE GENOMIC DNA]</scope>
    <source>
        <strain evidence="1 2">NCTC11388</strain>
    </source>
</reference>
<organism evidence="1 2">
    <name type="scientific">Sphingobacterium spiritivorum</name>
    <name type="common">Flavobacterium spiritivorum</name>
    <dbReference type="NCBI Taxonomy" id="258"/>
    <lineage>
        <taxon>Bacteria</taxon>
        <taxon>Pseudomonadati</taxon>
        <taxon>Bacteroidota</taxon>
        <taxon>Sphingobacteriia</taxon>
        <taxon>Sphingobacteriales</taxon>
        <taxon>Sphingobacteriaceae</taxon>
        <taxon>Sphingobacterium</taxon>
    </lineage>
</organism>
<dbReference type="Proteomes" id="UP000254893">
    <property type="component" value="Unassembled WGS sequence"/>
</dbReference>
<evidence type="ECO:0000313" key="1">
    <source>
        <dbReference type="EMBL" id="SUJ01434.1"/>
    </source>
</evidence>
<proteinExistence type="predicted"/>
<dbReference type="EMBL" id="UGYW01000002">
    <property type="protein sequence ID" value="SUJ01434.1"/>
    <property type="molecule type" value="Genomic_DNA"/>
</dbReference>
<sequence length="257" mass="29160">MIIYKNIHIRLTWLLCSFIFLLALVSCNESKLSKEKITALSQIGADISIAQSLTNKNDNEISVKLFDKDGNIISNDSVRIKINGTDMELQKRQGLYYTTETRYYKTNISVDKGYHLTISLNGKWYALGSVACIAEVNEEDIITDTEADRQKDYHIKWNNLKHINELSVSKSVLLKKSTPLEQMHEYSEEEIHKISADGQFTVPVSYFSDSTSTISFLILKFNASKQGKVNPDLIKGSQIHVKGSIKKTKDFDNEVNP</sequence>
<gene>
    <name evidence="1" type="ORF">NCTC11388_00779</name>
</gene>
<dbReference type="RefSeq" id="WP_115169182.1">
    <property type="nucleotide sequence ID" value="NZ_UGYW01000002.1"/>
</dbReference>
<evidence type="ECO:0008006" key="3">
    <source>
        <dbReference type="Google" id="ProtNLM"/>
    </source>
</evidence>
<dbReference type="AlphaFoldDB" id="A0A380BHJ1"/>
<name>A0A380BHJ1_SPHSI</name>
<protein>
    <recommendedName>
        <fullName evidence="3">Lipoprotein</fullName>
    </recommendedName>
</protein>
<dbReference type="PROSITE" id="PS51257">
    <property type="entry name" value="PROKAR_LIPOPROTEIN"/>
    <property type="match status" value="1"/>
</dbReference>
<evidence type="ECO:0000313" key="2">
    <source>
        <dbReference type="Proteomes" id="UP000254893"/>
    </source>
</evidence>